<feature type="transmembrane region" description="Helical" evidence="6">
    <location>
        <begin position="141"/>
        <end position="161"/>
    </location>
</feature>
<accession>A0A8J3D2M8</accession>
<name>A0A8J3D2M8_9BACT</name>
<dbReference type="Proteomes" id="UP000598271">
    <property type="component" value="Unassembled WGS sequence"/>
</dbReference>
<protein>
    <recommendedName>
        <fullName evidence="9">Sodium:proton exchanger</fullName>
    </recommendedName>
</protein>
<evidence type="ECO:0000313" key="7">
    <source>
        <dbReference type="EMBL" id="GHB62605.1"/>
    </source>
</evidence>
<feature type="transmembrane region" description="Helical" evidence="6">
    <location>
        <begin position="388"/>
        <end position="408"/>
    </location>
</feature>
<feature type="transmembrane region" description="Helical" evidence="6">
    <location>
        <begin position="21"/>
        <end position="42"/>
    </location>
</feature>
<dbReference type="EMBL" id="BMXF01000001">
    <property type="protein sequence ID" value="GHB62605.1"/>
    <property type="molecule type" value="Genomic_DNA"/>
</dbReference>
<dbReference type="PANTHER" id="PTHR32507">
    <property type="entry name" value="NA(+)/H(+) ANTIPORTER 1"/>
    <property type="match status" value="1"/>
</dbReference>
<feature type="transmembrane region" description="Helical" evidence="6">
    <location>
        <begin position="206"/>
        <end position="228"/>
    </location>
</feature>
<feature type="compositionally biased region" description="Pro residues" evidence="5">
    <location>
        <begin position="428"/>
        <end position="438"/>
    </location>
</feature>
<dbReference type="GO" id="GO:0005886">
    <property type="term" value="C:plasma membrane"/>
    <property type="evidence" value="ECO:0007669"/>
    <property type="project" value="UniProtKB-SubCell"/>
</dbReference>
<keyword evidence="6" id="KW-0472">Membrane</keyword>
<dbReference type="GO" id="GO:0015297">
    <property type="term" value="F:antiporter activity"/>
    <property type="evidence" value="ECO:0007669"/>
    <property type="project" value="UniProtKB-KW"/>
</dbReference>
<evidence type="ECO:0000256" key="3">
    <source>
        <dbReference type="ARBA" id="ARBA00022449"/>
    </source>
</evidence>
<feature type="transmembrane region" description="Helical" evidence="6">
    <location>
        <begin position="359"/>
        <end position="376"/>
    </location>
</feature>
<keyword evidence="6" id="KW-0812">Transmembrane</keyword>
<feature type="region of interest" description="Disordered" evidence="5">
    <location>
        <begin position="414"/>
        <end position="438"/>
    </location>
</feature>
<dbReference type="GO" id="GO:0006811">
    <property type="term" value="P:monoatomic ion transport"/>
    <property type="evidence" value="ECO:0007669"/>
    <property type="project" value="UniProtKB-KW"/>
</dbReference>
<keyword evidence="4" id="KW-0406">Ion transport</keyword>
<proteinExistence type="predicted"/>
<comment type="caution">
    <text evidence="7">The sequence shown here is derived from an EMBL/GenBank/DDBJ whole genome shotgun (WGS) entry which is preliminary data.</text>
</comment>
<keyword evidence="2" id="KW-0813">Transport</keyword>
<comment type="subcellular location">
    <subcellularLocation>
        <location evidence="1">Cell membrane</location>
        <topology evidence="1">Multi-pass membrane protein</topology>
    </subcellularLocation>
</comment>
<evidence type="ECO:0008006" key="9">
    <source>
        <dbReference type="Google" id="ProtNLM"/>
    </source>
</evidence>
<dbReference type="InterPro" id="IPR038770">
    <property type="entry name" value="Na+/solute_symporter_sf"/>
</dbReference>
<dbReference type="Gene3D" id="1.20.1530.20">
    <property type="match status" value="1"/>
</dbReference>
<feature type="transmembrane region" description="Helical" evidence="6">
    <location>
        <begin position="115"/>
        <end position="135"/>
    </location>
</feature>
<keyword evidence="3" id="KW-0050">Antiport</keyword>
<evidence type="ECO:0000256" key="1">
    <source>
        <dbReference type="ARBA" id="ARBA00004651"/>
    </source>
</evidence>
<feature type="transmembrane region" description="Helical" evidence="6">
    <location>
        <begin position="173"/>
        <end position="194"/>
    </location>
</feature>
<evidence type="ECO:0000313" key="8">
    <source>
        <dbReference type="Proteomes" id="UP000598271"/>
    </source>
</evidence>
<sequence length="438" mass="48731">MPRFKGHFSYHCNLERNSLSVFMDISILIIILSCTVLLSYAFDLISTRTKLPSVVLLLATGMIGRQVTDYFNIKIPGVDVLLPTLGTIGLILIVLEGGLDLELSGGKHKLIGRTLLSALLGLVLSMVVIAGIFYLLLGESFYNAMVTATPFAIISSAVAIPSVSGLEKRRREYMVYESSLSDILGLMLFNILVLPTNSGWESAGQFLQSTLLIVIISAVSCFVLLYLIARISHHVKYLPIISALFLIYAVGKYYHLSSLLAILIFGLFLNNTELFVRGKLNTYFKNDLFEGELEQFKQLTAESAFVVRTFFFLIFGYSADLSDFADLDAWIVSILILLAILGTRFLTLKTTFRGNLSPLLYIAPRGLITVLLFLTIPEQYMVVGFRKGILMITVILTAITMMLAVMTYKRPLEEEDTGEELEESSKSPEPPLPQVRRS</sequence>
<keyword evidence="6" id="KW-1133">Transmembrane helix</keyword>
<reference evidence="7 8" key="1">
    <citation type="journal article" date="2014" name="Int. J. Syst. Evol. Microbiol.">
        <title>Complete genome sequence of Corynebacterium casei LMG S-19264T (=DSM 44701T), isolated from a smear-ripened cheese.</title>
        <authorList>
            <consortium name="US DOE Joint Genome Institute (JGI-PGF)"/>
            <person name="Walter F."/>
            <person name="Albersmeier A."/>
            <person name="Kalinowski J."/>
            <person name="Ruckert C."/>
        </authorList>
    </citation>
    <scope>NUCLEOTIDE SEQUENCE [LARGE SCALE GENOMIC DNA]</scope>
    <source>
        <strain evidence="7 8">KCTC 12866</strain>
    </source>
</reference>
<evidence type="ECO:0000256" key="6">
    <source>
        <dbReference type="SAM" id="Phobius"/>
    </source>
</evidence>
<evidence type="ECO:0000256" key="4">
    <source>
        <dbReference type="ARBA" id="ARBA00023065"/>
    </source>
</evidence>
<dbReference type="AlphaFoldDB" id="A0A8J3D2M8"/>
<evidence type="ECO:0000256" key="5">
    <source>
        <dbReference type="SAM" id="MobiDB-lite"/>
    </source>
</evidence>
<organism evidence="7 8">
    <name type="scientific">Persicitalea jodogahamensis</name>
    <dbReference type="NCBI Taxonomy" id="402147"/>
    <lineage>
        <taxon>Bacteria</taxon>
        <taxon>Pseudomonadati</taxon>
        <taxon>Bacteroidota</taxon>
        <taxon>Cytophagia</taxon>
        <taxon>Cytophagales</taxon>
        <taxon>Spirosomataceae</taxon>
        <taxon>Persicitalea</taxon>
    </lineage>
</organism>
<keyword evidence="8" id="KW-1185">Reference proteome</keyword>
<dbReference type="PANTHER" id="PTHR32507:SF0">
    <property type="entry name" value="NA(+)_H(+) ANTIPORTER 2-RELATED"/>
    <property type="match status" value="1"/>
</dbReference>
<evidence type="ECO:0000256" key="2">
    <source>
        <dbReference type="ARBA" id="ARBA00022448"/>
    </source>
</evidence>
<feature type="transmembrane region" description="Helical" evidence="6">
    <location>
        <begin position="329"/>
        <end position="347"/>
    </location>
</feature>
<gene>
    <name evidence="7" type="ORF">GCM10007390_15550</name>
</gene>